<reference evidence="2" key="1">
    <citation type="journal article" date="2019" name="Int. J. Syst. Evol. Microbiol.">
        <title>The Global Catalogue of Microorganisms (GCM) 10K type strain sequencing project: providing services to taxonomists for standard genome sequencing and annotation.</title>
        <authorList>
            <consortium name="The Broad Institute Genomics Platform"/>
            <consortium name="The Broad Institute Genome Sequencing Center for Infectious Disease"/>
            <person name="Wu L."/>
            <person name="Ma J."/>
        </authorList>
    </citation>
    <scope>NUCLEOTIDE SEQUENCE [LARGE SCALE GENOMIC DNA]</scope>
    <source>
        <strain evidence="2">CGMCC 1.16444</strain>
    </source>
</reference>
<dbReference type="EMBL" id="JBHSJF010000006">
    <property type="protein sequence ID" value="MFC5067929.1"/>
    <property type="molecule type" value="Genomic_DNA"/>
</dbReference>
<dbReference type="Proteomes" id="UP001595796">
    <property type="component" value="Unassembled WGS sequence"/>
</dbReference>
<accession>A0ABV9Z0F1</accession>
<gene>
    <name evidence="1" type="ORF">ACFPFW_07845</name>
</gene>
<sequence length="137" mass="15009">MKNSTQFNTASSDEDYESRSSAGAHFWYNVRTPLLASVFVAPMFVWPLFLDPAVTPTTAALDPGSTAQACVEWENASLDALNKRMDGPEVGREAFERSANRWLAEARRNCSSGSPARAARSYQKIIATAKTEMASAR</sequence>
<evidence type="ECO:0008006" key="3">
    <source>
        <dbReference type="Google" id="ProtNLM"/>
    </source>
</evidence>
<organism evidence="1 2">
    <name type="scientific">Flaviflagellibacter deserti</name>
    <dbReference type="NCBI Taxonomy" id="2267266"/>
    <lineage>
        <taxon>Bacteria</taxon>
        <taxon>Pseudomonadati</taxon>
        <taxon>Pseudomonadota</taxon>
        <taxon>Alphaproteobacteria</taxon>
        <taxon>Hyphomicrobiales</taxon>
        <taxon>Flaviflagellibacter</taxon>
    </lineage>
</organism>
<comment type="caution">
    <text evidence="1">The sequence shown here is derived from an EMBL/GenBank/DDBJ whole genome shotgun (WGS) entry which is preliminary data.</text>
</comment>
<name>A0ABV9Z0F1_9HYPH</name>
<proteinExistence type="predicted"/>
<evidence type="ECO:0000313" key="2">
    <source>
        <dbReference type="Proteomes" id="UP001595796"/>
    </source>
</evidence>
<keyword evidence="2" id="KW-1185">Reference proteome</keyword>
<evidence type="ECO:0000313" key="1">
    <source>
        <dbReference type="EMBL" id="MFC5067929.1"/>
    </source>
</evidence>
<protein>
    <recommendedName>
        <fullName evidence="3">DUF1311 domain-containing protein</fullName>
    </recommendedName>
</protein>
<dbReference type="RefSeq" id="WP_114956512.1">
    <property type="nucleotide sequence ID" value="NZ_JBHSJF010000006.1"/>
</dbReference>